<proteinExistence type="predicted"/>
<dbReference type="Pfam" id="PF10962">
    <property type="entry name" value="DUF2764"/>
    <property type="match status" value="1"/>
</dbReference>
<dbReference type="AlphaFoldDB" id="A0AAU7NQM6"/>
<dbReference type="Proteomes" id="UP001225378">
    <property type="component" value="Chromosome"/>
</dbReference>
<dbReference type="InterPro" id="IPR024492">
    <property type="entry name" value="DUF2764"/>
</dbReference>
<gene>
    <name evidence="1" type="ORF">Q9L42_012915</name>
</gene>
<evidence type="ECO:0000313" key="1">
    <source>
        <dbReference type="EMBL" id="XBS19268.1"/>
    </source>
</evidence>
<dbReference type="RefSeq" id="WP_349431197.1">
    <property type="nucleotide sequence ID" value="NZ_CP157743.1"/>
</dbReference>
<organism evidence="1 2">
    <name type="scientific">Methylomarinum roseum</name>
    <dbReference type="NCBI Taxonomy" id="3067653"/>
    <lineage>
        <taxon>Bacteria</taxon>
        <taxon>Pseudomonadati</taxon>
        <taxon>Pseudomonadota</taxon>
        <taxon>Gammaproteobacteria</taxon>
        <taxon>Methylococcales</taxon>
        <taxon>Methylococcaceae</taxon>
        <taxon>Methylomarinum</taxon>
    </lineage>
</organism>
<keyword evidence="2" id="KW-1185">Reference proteome</keyword>
<name>A0AAU7NQM6_9GAMM</name>
<sequence>MIAERFKYAMLMASLPPHKPDLYAAKQTPISEIQLQKRLQWLEPQDAEDLAKIQSLLYWSKIPDASDENFIAHTSAILETLHNVFFRQVITWRLELRTVIAALRKRHQGMKTPPDKSALGVGRWNLFIEKNWEQADFGIGRQLPWLDQANTLIRNQDSLALEKFLLNLVWRHYEQQGNGHYFDFEAVIIYVLRWDVINRWNHYHKQQAVQRFSDIVEQRLQGVFDGFYQ</sequence>
<dbReference type="KEGG" id="mech:Q9L42_012915"/>
<accession>A0AAU7NQM6</accession>
<dbReference type="EMBL" id="CP157743">
    <property type="protein sequence ID" value="XBS19268.1"/>
    <property type="molecule type" value="Genomic_DNA"/>
</dbReference>
<evidence type="ECO:0000313" key="2">
    <source>
        <dbReference type="Proteomes" id="UP001225378"/>
    </source>
</evidence>
<protein>
    <submittedName>
        <fullName evidence="1">DUF2764 family protein</fullName>
    </submittedName>
</protein>
<reference evidence="1 2" key="1">
    <citation type="journal article" date="2024" name="Microbiology">
        <title>Methylomarinum rosea sp. nov., a novel halophilic methanotrophic bacterium from the hypersaline Lake Elton.</title>
        <authorList>
            <person name="Suleimanov R.Z."/>
            <person name="Oshkin I.Y."/>
            <person name="Danilova O.V."/>
            <person name="Suzina N.E."/>
            <person name="Dedysh S.N."/>
        </authorList>
    </citation>
    <scope>NUCLEOTIDE SEQUENCE [LARGE SCALE GENOMIC DNA]</scope>
    <source>
        <strain evidence="1 2">Ch1-1</strain>
    </source>
</reference>